<sequence>MDLLDWHRGTLSSRRLAVLVKHMPRDSAVNRDLHGEAVEWDASTHLLAALVDHAAVSNWMTATINSGEDAEPLDYPEPVARPGSPDSHENATADSRVGGTPDGRLPSAGQLSSFFS</sequence>
<reference evidence="2 3" key="1">
    <citation type="submission" date="2024-10" db="EMBL/GenBank/DDBJ databases">
        <title>The Natural Products Discovery Center: Release of the First 8490 Sequenced Strains for Exploring Actinobacteria Biosynthetic Diversity.</title>
        <authorList>
            <person name="Kalkreuter E."/>
            <person name="Kautsar S.A."/>
            <person name="Yang D."/>
            <person name="Bader C.D."/>
            <person name="Teijaro C.N."/>
            <person name="Fluegel L."/>
            <person name="Davis C.M."/>
            <person name="Simpson J.R."/>
            <person name="Lauterbach L."/>
            <person name="Steele A.D."/>
            <person name="Gui C."/>
            <person name="Meng S."/>
            <person name="Li G."/>
            <person name="Viehrig K."/>
            <person name="Ye F."/>
            <person name="Su P."/>
            <person name="Kiefer A.F."/>
            <person name="Nichols A."/>
            <person name="Cepeda A.J."/>
            <person name="Yan W."/>
            <person name="Fan B."/>
            <person name="Jiang Y."/>
            <person name="Adhikari A."/>
            <person name="Zheng C.-J."/>
            <person name="Schuster L."/>
            <person name="Cowan T.M."/>
            <person name="Smanski M.J."/>
            <person name="Chevrette M.G."/>
            <person name="De Carvalho L.P.S."/>
            <person name="Shen B."/>
        </authorList>
    </citation>
    <scope>NUCLEOTIDE SEQUENCE [LARGE SCALE GENOMIC DNA]</scope>
    <source>
        <strain evidence="2 3">NPDC020979</strain>
    </source>
</reference>
<dbReference type="EMBL" id="JBIRRB010000005">
    <property type="protein sequence ID" value="MFI0912097.1"/>
    <property type="molecule type" value="Genomic_DNA"/>
</dbReference>
<evidence type="ECO:0000313" key="3">
    <source>
        <dbReference type="Proteomes" id="UP001611162"/>
    </source>
</evidence>
<accession>A0ABW7T7P3</accession>
<comment type="caution">
    <text evidence="2">The sequence shown here is derived from an EMBL/GenBank/DDBJ whole genome shotgun (WGS) entry which is preliminary data.</text>
</comment>
<protein>
    <submittedName>
        <fullName evidence="2">Uncharacterized protein</fullName>
    </submittedName>
</protein>
<keyword evidence="3" id="KW-1185">Reference proteome</keyword>
<name>A0ABW7T7P3_9ACTN</name>
<dbReference type="Proteomes" id="UP001611162">
    <property type="component" value="Unassembled WGS sequence"/>
</dbReference>
<gene>
    <name evidence="2" type="ORF">ACH4TF_16770</name>
</gene>
<organism evidence="2 3">
    <name type="scientific">Streptomyces abikoensis</name>
    <dbReference type="NCBI Taxonomy" id="97398"/>
    <lineage>
        <taxon>Bacteria</taxon>
        <taxon>Bacillati</taxon>
        <taxon>Actinomycetota</taxon>
        <taxon>Actinomycetes</taxon>
        <taxon>Kitasatosporales</taxon>
        <taxon>Streptomycetaceae</taxon>
        <taxon>Streptomyces</taxon>
    </lineage>
</organism>
<evidence type="ECO:0000313" key="2">
    <source>
        <dbReference type="EMBL" id="MFI0912097.1"/>
    </source>
</evidence>
<evidence type="ECO:0000256" key="1">
    <source>
        <dbReference type="SAM" id="MobiDB-lite"/>
    </source>
</evidence>
<feature type="region of interest" description="Disordered" evidence="1">
    <location>
        <begin position="67"/>
        <end position="116"/>
    </location>
</feature>
<proteinExistence type="predicted"/>
<dbReference type="RefSeq" id="WP_397613182.1">
    <property type="nucleotide sequence ID" value="NZ_JBIRRB010000005.1"/>
</dbReference>